<dbReference type="OrthoDB" id="4350094at2"/>
<dbReference type="Proteomes" id="UP000298412">
    <property type="component" value="Unassembled WGS sequence"/>
</dbReference>
<organism evidence="1 2">
    <name type="scientific">Cryobacterium algoritolerans</name>
    <dbReference type="NCBI Taxonomy" id="1259184"/>
    <lineage>
        <taxon>Bacteria</taxon>
        <taxon>Bacillati</taxon>
        <taxon>Actinomycetota</taxon>
        <taxon>Actinomycetes</taxon>
        <taxon>Micrococcales</taxon>
        <taxon>Microbacteriaceae</taxon>
        <taxon>Cryobacterium</taxon>
    </lineage>
</organism>
<accession>A0A4R8WVT3</accession>
<evidence type="ECO:0000313" key="1">
    <source>
        <dbReference type="EMBL" id="TFC18940.1"/>
    </source>
</evidence>
<gene>
    <name evidence="1" type="ORF">E3O19_03845</name>
</gene>
<evidence type="ECO:0000313" key="2">
    <source>
        <dbReference type="Proteomes" id="UP000298412"/>
    </source>
</evidence>
<comment type="caution">
    <text evidence="1">The sequence shown here is derived from an EMBL/GenBank/DDBJ whole genome shotgun (WGS) entry which is preliminary data.</text>
</comment>
<reference evidence="1 2" key="1">
    <citation type="submission" date="2019-03" db="EMBL/GenBank/DDBJ databases">
        <title>Genomics of glacier-inhabiting Cryobacterium strains.</title>
        <authorList>
            <person name="Liu Q."/>
            <person name="Xin Y.-H."/>
        </authorList>
    </citation>
    <scope>NUCLEOTIDE SEQUENCE [LARGE SCALE GENOMIC DNA]</scope>
    <source>
        <strain evidence="1 2">MDT1-3</strain>
    </source>
</reference>
<protein>
    <submittedName>
        <fullName evidence="1">Uncharacterized protein</fullName>
    </submittedName>
</protein>
<keyword evidence="2" id="KW-1185">Reference proteome</keyword>
<dbReference type="EMBL" id="SOFP01000016">
    <property type="protein sequence ID" value="TFC18940.1"/>
    <property type="molecule type" value="Genomic_DNA"/>
</dbReference>
<dbReference type="AlphaFoldDB" id="A0A4R8WVT3"/>
<proteinExistence type="predicted"/>
<sequence length="142" mass="14104">MVIDQGAPVAAITGARLRSTAVTLEGARYIETVALMLADGSTRAALKITADRVVLDAFSLDSTNPAAGIPVTNATKVILGGPVTMYCTSLSGSLADGTPVSFEPSTPPPLGVDLPSLTSATIGLLTVTSATATLTGAAMSVG</sequence>
<name>A0A4R8WVT3_9MICO</name>